<name>A0A7V5LYX3_UNCAE</name>
<accession>A0A7V5LYX3</accession>
<dbReference type="PANTHER" id="PTHR43185">
    <property type="entry name" value="FERROUS IRON TRANSPORT PROTEIN B"/>
    <property type="match status" value="1"/>
</dbReference>
<dbReference type="Pfam" id="PF02421">
    <property type="entry name" value="FeoB_N"/>
    <property type="match status" value="1"/>
</dbReference>
<evidence type="ECO:0000313" key="2">
    <source>
        <dbReference type="EMBL" id="HHF98476.1"/>
    </source>
</evidence>
<dbReference type="GO" id="GO:0005886">
    <property type="term" value="C:plasma membrane"/>
    <property type="evidence" value="ECO:0007669"/>
    <property type="project" value="TreeGrafter"/>
</dbReference>
<dbReference type="InterPro" id="IPR050860">
    <property type="entry name" value="FeoB_GTPase"/>
</dbReference>
<reference evidence="2" key="1">
    <citation type="journal article" date="2020" name="mSystems">
        <title>Genome- and Community-Level Interaction Insights into Carbon Utilization and Element Cycling Functions of Hydrothermarchaeota in Hydrothermal Sediment.</title>
        <authorList>
            <person name="Zhou Z."/>
            <person name="Liu Y."/>
            <person name="Xu W."/>
            <person name="Pan J."/>
            <person name="Luo Z.H."/>
            <person name="Li M."/>
        </authorList>
    </citation>
    <scope>NUCLEOTIDE SEQUENCE [LARGE SCALE GENOMIC DNA]</scope>
    <source>
        <strain evidence="2">HyVt-92</strain>
    </source>
</reference>
<dbReference type="PROSITE" id="PS51711">
    <property type="entry name" value="G_FEOB"/>
    <property type="match status" value="1"/>
</dbReference>
<dbReference type="InterPro" id="IPR030389">
    <property type="entry name" value="G_FEOB_dom"/>
</dbReference>
<protein>
    <submittedName>
        <fullName evidence="2">GTP-binding protein</fullName>
    </submittedName>
</protein>
<dbReference type="SUPFAM" id="SSF52540">
    <property type="entry name" value="P-loop containing nucleoside triphosphate hydrolases"/>
    <property type="match status" value="1"/>
</dbReference>
<dbReference type="GO" id="GO:0005525">
    <property type="term" value="F:GTP binding"/>
    <property type="evidence" value="ECO:0007669"/>
    <property type="project" value="InterPro"/>
</dbReference>
<dbReference type="EMBL" id="DRTT01000092">
    <property type="protein sequence ID" value="HHF98476.1"/>
    <property type="molecule type" value="Genomic_DNA"/>
</dbReference>
<feature type="domain" description="FeoB-type G" evidence="1">
    <location>
        <begin position="1"/>
        <end position="162"/>
    </location>
</feature>
<gene>
    <name evidence="2" type="ORF">ENL39_03195</name>
</gene>
<dbReference type="PRINTS" id="PR00326">
    <property type="entry name" value="GTP1OBG"/>
</dbReference>
<comment type="caution">
    <text evidence="2">The sequence shown here is derived from an EMBL/GenBank/DDBJ whole genome shotgun (WGS) entry which is preliminary data.</text>
</comment>
<proteinExistence type="predicted"/>
<evidence type="ECO:0000259" key="1">
    <source>
        <dbReference type="PROSITE" id="PS51711"/>
    </source>
</evidence>
<dbReference type="InterPro" id="IPR006073">
    <property type="entry name" value="GTP-bd"/>
</dbReference>
<dbReference type="Gene3D" id="3.40.50.300">
    <property type="entry name" value="P-loop containing nucleotide triphosphate hydrolases"/>
    <property type="match status" value="1"/>
</dbReference>
<dbReference type="Proteomes" id="UP000886070">
    <property type="component" value="Unassembled WGS sequence"/>
</dbReference>
<organism evidence="2">
    <name type="scientific">Aerophobetes bacterium</name>
    <dbReference type="NCBI Taxonomy" id="2030807"/>
    <lineage>
        <taxon>Bacteria</taxon>
        <taxon>Candidatus Aerophobota</taxon>
    </lineage>
</organism>
<dbReference type="CDD" id="cd01879">
    <property type="entry name" value="FeoB"/>
    <property type="match status" value="1"/>
</dbReference>
<dbReference type="AlphaFoldDB" id="A0A7V5LYX3"/>
<dbReference type="NCBIfam" id="TIGR00231">
    <property type="entry name" value="small_GTP"/>
    <property type="match status" value="1"/>
</dbReference>
<dbReference type="PANTHER" id="PTHR43185:SF1">
    <property type="entry name" value="FE(2+) TRANSPORTER FEOB"/>
    <property type="match status" value="1"/>
</dbReference>
<dbReference type="GO" id="GO:0015093">
    <property type="term" value="F:ferrous iron transmembrane transporter activity"/>
    <property type="evidence" value="ECO:0007669"/>
    <property type="project" value="TreeGrafter"/>
</dbReference>
<dbReference type="InterPro" id="IPR027417">
    <property type="entry name" value="P-loop_NTPase"/>
</dbReference>
<dbReference type="InterPro" id="IPR005225">
    <property type="entry name" value="Small_GTP-bd"/>
</dbReference>
<sequence>MRAVLMGNPNVGKSVIFNRLTGVKVVVSNYPGTTIEYMEGVAKINNTRLKVVDAPGTYSLIPSDKAEEVALELLLKKETDLIVNVVDATNLERNLYLTLQLLETGIPLILDLNMIDAAKHKGIEIDVRYLEELLKVPVVCTVAISGEGIKDLHRAIKKTISRITFEKES</sequence>